<gene>
    <name evidence="4" type="ORF">V6x_19570</name>
</gene>
<dbReference type="EMBL" id="CP036347">
    <property type="protein sequence ID" value="QDU02255.1"/>
    <property type="molecule type" value="Genomic_DNA"/>
</dbReference>
<keyword evidence="2" id="KW-0472">Membrane</keyword>
<dbReference type="Pfam" id="PF20091">
    <property type="entry name" value="Abhydrolase_10"/>
    <property type="match status" value="1"/>
</dbReference>
<evidence type="ECO:0000256" key="2">
    <source>
        <dbReference type="SAM" id="Phobius"/>
    </source>
</evidence>
<keyword evidence="2" id="KW-1133">Transmembrane helix</keyword>
<evidence type="ECO:0000259" key="3">
    <source>
        <dbReference type="Pfam" id="PF20091"/>
    </source>
</evidence>
<feature type="transmembrane region" description="Helical" evidence="2">
    <location>
        <begin position="68"/>
        <end position="87"/>
    </location>
</feature>
<feature type="region of interest" description="Disordered" evidence="1">
    <location>
        <begin position="1"/>
        <end position="21"/>
    </location>
</feature>
<accession>A0A517WAG5</accession>
<keyword evidence="2" id="KW-0812">Transmembrane</keyword>
<feature type="compositionally biased region" description="Basic and acidic residues" evidence="1">
    <location>
        <begin position="1"/>
        <end position="10"/>
    </location>
</feature>
<reference evidence="4 5" key="1">
    <citation type="submission" date="2019-02" db="EMBL/GenBank/DDBJ databases">
        <title>Deep-cultivation of Planctomycetes and their phenomic and genomic characterization uncovers novel biology.</title>
        <authorList>
            <person name="Wiegand S."/>
            <person name="Jogler M."/>
            <person name="Boedeker C."/>
            <person name="Pinto D."/>
            <person name="Vollmers J."/>
            <person name="Rivas-Marin E."/>
            <person name="Kohn T."/>
            <person name="Peeters S.H."/>
            <person name="Heuer A."/>
            <person name="Rast P."/>
            <person name="Oberbeckmann S."/>
            <person name="Bunk B."/>
            <person name="Jeske O."/>
            <person name="Meyerdierks A."/>
            <person name="Storesund J.E."/>
            <person name="Kallscheuer N."/>
            <person name="Luecker S."/>
            <person name="Lage O.M."/>
            <person name="Pohl T."/>
            <person name="Merkel B.J."/>
            <person name="Hornburger P."/>
            <person name="Mueller R.-W."/>
            <person name="Bruemmer F."/>
            <person name="Labrenz M."/>
            <person name="Spormann A.M."/>
            <person name="Op den Camp H."/>
            <person name="Overmann J."/>
            <person name="Amann R."/>
            <person name="Jetten M.S.M."/>
            <person name="Mascher T."/>
            <person name="Medema M.H."/>
            <person name="Devos D.P."/>
            <person name="Kaster A.-K."/>
            <person name="Ovreas L."/>
            <person name="Rohde M."/>
            <person name="Galperin M.Y."/>
            <person name="Jogler C."/>
        </authorList>
    </citation>
    <scope>NUCLEOTIDE SEQUENCE [LARGE SCALE GENOMIC DNA]</scope>
    <source>
        <strain evidence="4 5">V6</strain>
    </source>
</reference>
<feature type="domain" description="Alpha/beta hydrolase" evidence="3">
    <location>
        <begin position="339"/>
        <end position="731"/>
    </location>
</feature>
<evidence type="ECO:0000256" key="1">
    <source>
        <dbReference type="SAM" id="MobiDB-lite"/>
    </source>
</evidence>
<sequence>MLKIHEREGSEEASTASTEVTSGGLGGWTHDILLSSRVSYRYCDLHGSLCLSKESSTCFTTGKFMNRLLQVFTITFVSWLLAGPLAAELTRFEILTREPIADGQKFGSVGEYERIKGRVYYELDPELPQNQNVVDLKLALRNKAGRVELSADLIILAPKDLSKGNGALLYDVNNRGNLTALRMLNFASGGNDPQTQKQAGDGFLMQQGFTYVSSGWDGELLPGSSRLSLVPPVIQQPITGKVRCEIVPGKDTTRTVVNWANHGSYRPTAQGLQEATLTHRLRASHPRVPIPRSEWKLHITEVDSDSPAQLPKVELEYPAGLKKLQIYELIYEAQDPVVMGTGFTAVRDLVSALKQGTGEGNPLLVDGKPVIERAHSFGVSQSGRFLREMMYWGFNEDEAGQRVFEGIIPHVSGSGMGSFNHRFAQPTRHAGQHDHHDYPPDRFPFAYATQKDPLSGLTEGILTRAEASGTAPLVMHTQSSSEYWNRSGSLSHTDPLGTTDVALPENVRIYIIGGTQHGPSRFTTEKGDGQTAPNPADYKPFLRALLLSLDNWAKKGTAPPTSVYPKISEGTLVSWTQNATGFPQIPGIRYPGVIQQPAYLDFGPRWQKQRIVDLQPPLPRGDYRVLVPRSGPDGNELGCLSAPEVAVPVATYASWRLRSENGPAANQLYSLSGSYIPFPLTKAEREQRGDPRASVEERYGTLEAYLEQLAAQCEAYEKAGYLLQEDRERILQTQRERVAPLFAKINAKAEPSEQGK</sequence>
<dbReference type="Proteomes" id="UP000320722">
    <property type="component" value="Chromosome"/>
</dbReference>
<proteinExistence type="predicted"/>
<protein>
    <recommendedName>
        <fullName evidence="3">Alpha/beta hydrolase domain-containing protein</fullName>
    </recommendedName>
</protein>
<dbReference type="AlphaFoldDB" id="A0A517WAG5"/>
<organism evidence="4 5">
    <name type="scientific">Gimesia chilikensis</name>
    <dbReference type="NCBI Taxonomy" id="2605989"/>
    <lineage>
        <taxon>Bacteria</taxon>
        <taxon>Pseudomonadati</taxon>
        <taxon>Planctomycetota</taxon>
        <taxon>Planctomycetia</taxon>
        <taxon>Planctomycetales</taxon>
        <taxon>Planctomycetaceae</taxon>
        <taxon>Gimesia</taxon>
    </lineage>
</organism>
<name>A0A517WAG5_9PLAN</name>
<evidence type="ECO:0000313" key="4">
    <source>
        <dbReference type="EMBL" id="QDU02255.1"/>
    </source>
</evidence>
<dbReference type="InterPro" id="IPR045394">
    <property type="entry name" value="Abhydrolase_dom"/>
</dbReference>
<evidence type="ECO:0000313" key="5">
    <source>
        <dbReference type="Proteomes" id="UP000320722"/>
    </source>
</evidence>
<feature type="compositionally biased region" description="Low complexity" evidence="1">
    <location>
        <begin position="12"/>
        <end position="21"/>
    </location>
</feature>